<reference evidence="1 2" key="1">
    <citation type="journal article" date="2012" name="J. Bacteriol.">
        <title>Draft Genome Sequence of Plant Growth-Promoting Rhizobium Mesorhizobium amorphae, Isolated from Zinc-Lead Mine Tailings.</title>
        <authorList>
            <person name="Hao X."/>
            <person name="Lin Y."/>
            <person name="Johnstone L."/>
            <person name="Baltrus D.A."/>
            <person name="Miller S.J."/>
            <person name="Wei G."/>
            <person name="Rensing C."/>
        </authorList>
    </citation>
    <scope>NUCLEOTIDE SEQUENCE [LARGE SCALE GENOMIC DNA]</scope>
    <source>
        <strain evidence="1 2">CCNWGS0123</strain>
    </source>
</reference>
<dbReference type="OrthoDB" id="7865457at2"/>
<protein>
    <submittedName>
        <fullName evidence="1">Uncharacterized protein</fullName>
    </submittedName>
</protein>
<dbReference type="EMBL" id="AGSN01000005">
    <property type="protein sequence ID" value="EHH14135.1"/>
    <property type="molecule type" value="Genomic_DNA"/>
</dbReference>
<evidence type="ECO:0000313" key="1">
    <source>
        <dbReference type="EMBL" id="EHH14135.1"/>
    </source>
</evidence>
<dbReference type="AlphaFoldDB" id="G6Y2F2"/>
<proteinExistence type="predicted"/>
<gene>
    <name evidence="1" type="ORF">MEA186_00460</name>
</gene>
<dbReference type="RefSeq" id="WP_006199477.1">
    <property type="nucleotide sequence ID" value="NZ_AGSN01000005.1"/>
</dbReference>
<dbReference type="eggNOG" id="ENOG5033FKT">
    <property type="taxonomic scope" value="Bacteria"/>
</dbReference>
<evidence type="ECO:0000313" key="2">
    <source>
        <dbReference type="Proteomes" id="UP000002949"/>
    </source>
</evidence>
<sequence length="151" mass="16994">MVVAETIAGVGAFKTMFDMAKALKEMDAANTRNMAVMDLQDRILAAQAAYSTLTHRISELEAQVKSFETWEAEKKRYELRKFPPGILIYRLKPGMENGEPPHEICADCYQKGTKSLLHNLGESEGLTYWKCHTCGFDKSTGHYLAVTCRPE</sequence>
<dbReference type="KEGG" id="mamo:A6B35_28010"/>
<name>G6Y2F2_9HYPH</name>
<keyword evidence="2" id="KW-1185">Reference proteome</keyword>
<organism evidence="1 2">
    <name type="scientific">Mesorhizobium amorphae CCNWGS0123</name>
    <dbReference type="NCBI Taxonomy" id="1082933"/>
    <lineage>
        <taxon>Bacteria</taxon>
        <taxon>Pseudomonadati</taxon>
        <taxon>Pseudomonadota</taxon>
        <taxon>Alphaproteobacteria</taxon>
        <taxon>Hyphomicrobiales</taxon>
        <taxon>Phyllobacteriaceae</taxon>
        <taxon>Mesorhizobium</taxon>
    </lineage>
</organism>
<dbReference type="Proteomes" id="UP000002949">
    <property type="component" value="Unassembled WGS sequence"/>
</dbReference>
<accession>G6Y2F2</accession>